<evidence type="ECO:0000313" key="3">
    <source>
        <dbReference type="Proteomes" id="UP000266673"/>
    </source>
</evidence>
<name>A0A397V3S2_9GLOM</name>
<protein>
    <submittedName>
        <fullName evidence="2">Uncharacterized protein</fullName>
    </submittedName>
</protein>
<keyword evidence="1" id="KW-0472">Membrane</keyword>
<evidence type="ECO:0000313" key="2">
    <source>
        <dbReference type="EMBL" id="RIB17120.1"/>
    </source>
</evidence>
<keyword evidence="1" id="KW-1133">Transmembrane helix</keyword>
<dbReference type="Proteomes" id="UP000266673">
    <property type="component" value="Unassembled WGS sequence"/>
</dbReference>
<reference evidence="2 3" key="1">
    <citation type="submission" date="2018-06" db="EMBL/GenBank/DDBJ databases">
        <title>Comparative genomics reveals the genomic features of Rhizophagus irregularis, R. cerebriforme, R. diaphanum and Gigaspora rosea, and their symbiotic lifestyle signature.</title>
        <authorList>
            <person name="Morin E."/>
            <person name="San Clemente H."/>
            <person name="Chen E.C.H."/>
            <person name="De La Providencia I."/>
            <person name="Hainaut M."/>
            <person name="Kuo A."/>
            <person name="Kohler A."/>
            <person name="Murat C."/>
            <person name="Tang N."/>
            <person name="Roy S."/>
            <person name="Loubradou J."/>
            <person name="Henrissat B."/>
            <person name="Grigoriev I.V."/>
            <person name="Corradi N."/>
            <person name="Roux C."/>
            <person name="Martin F.M."/>
        </authorList>
    </citation>
    <scope>NUCLEOTIDE SEQUENCE [LARGE SCALE GENOMIC DNA]</scope>
    <source>
        <strain evidence="2 3">DAOM 194757</strain>
    </source>
</reference>
<dbReference type="AlphaFoldDB" id="A0A397V3S2"/>
<proteinExistence type="predicted"/>
<accession>A0A397V3S2</accession>
<comment type="caution">
    <text evidence="2">The sequence shown here is derived from an EMBL/GenBank/DDBJ whole genome shotgun (WGS) entry which is preliminary data.</text>
</comment>
<sequence length="54" mass="6791">MLTVVCQTVNWRFVIMRNCLRFFADCIIFFVYNIYFLRNRINSVYIFFWVTFFV</sequence>
<dbReference type="EMBL" id="QKWP01000628">
    <property type="protein sequence ID" value="RIB17120.1"/>
    <property type="molecule type" value="Genomic_DNA"/>
</dbReference>
<keyword evidence="3" id="KW-1185">Reference proteome</keyword>
<gene>
    <name evidence="2" type="ORF">C2G38_2089062</name>
</gene>
<feature type="transmembrane region" description="Helical" evidence="1">
    <location>
        <begin position="20"/>
        <end position="37"/>
    </location>
</feature>
<evidence type="ECO:0000256" key="1">
    <source>
        <dbReference type="SAM" id="Phobius"/>
    </source>
</evidence>
<keyword evidence="1" id="KW-0812">Transmembrane</keyword>
<organism evidence="2 3">
    <name type="scientific">Gigaspora rosea</name>
    <dbReference type="NCBI Taxonomy" id="44941"/>
    <lineage>
        <taxon>Eukaryota</taxon>
        <taxon>Fungi</taxon>
        <taxon>Fungi incertae sedis</taxon>
        <taxon>Mucoromycota</taxon>
        <taxon>Glomeromycotina</taxon>
        <taxon>Glomeromycetes</taxon>
        <taxon>Diversisporales</taxon>
        <taxon>Gigasporaceae</taxon>
        <taxon>Gigaspora</taxon>
    </lineage>
</organism>